<evidence type="ECO:0000313" key="4">
    <source>
        <dbReference type="EMBL" id="SPS05476.1"/>
    </source>
</evidence>
<reference evidence="4" key="1">
    <citation type="submission" date="2018-05" db="EMBL/GenBank/DDBJ databases">
        <authorList>
            <person name="Lanie J.A."/>
            <person name="Ng W.-L."/>
            <person name="Kazmierczak K.M."/>
            <person name="Andrzejewski T.M."/>
            <person name="Davidsen T.M."/>
            <person name="Wayne K.J."/>
            <person name="Tettelin H."/>
            <person name="Glass J.I."/>
            <person name="Rusch D."/>
            <person name="Podicherti R."/>
            <person name="Tsui H.-C.T."/>
            <person name="Winkler M.E."/>
        </authorList>
    </citation>
    <scope>NUCLEOTIDE SEQUENCE</scope>
    <source>
        <strain evidence="4">KNB</strain>
    </source>
</reference>
<comment type="similarity">
    <text evidence="1">Belongs to the carbamoyltransferase HypF family.</text>
</comment>
<dbReference type="Pfam" id="PF17788">
    <property type="entry name" value="HypF_C"/>
    <property type="match status" value="1"/>
</dbReference>
<dbReference type="Pfam" id="PF22521">
    <property type="entry name" value="HypF_C_2"/>
    <property type="match status" value="1"/>
</dbReference>
<keyword evidence="4" id="KW-0808">Transferase</keyword>
<dbReference type="EC" id="2.1.3.-" evidence="4"/>
<dbReference type="InterPro" id="IPR055128">
    <property type="entry name" value="HypF_C_2"/>
</dbReference>
<proteinExistence type="inferred from homology"/>
<dbReference type="AlphaFoldDB" id="A0A2X0SI27"/>
<evidence type="ECO:0000259" key="3">
    <source>
        <dbReference type="Pfam" id="PF22521"/>
    </source>
</evidence>
<dbReference type="Gene3D" id="3.30.420.360">
    <property type="match status" value="1"/>
</dbReference>
<name>A0A2X0SI27_9PROT</name>
<feature type="domain" description="Carbamoyltransferase Kae1-like" evidence="3">
    <location>
        <begin position="126"/>
        <end position="368"/>
    </location>
</feature>
<dbReference type="InterPro" id="IPR051060">
    <property type="entry name" value="Carbamoyltrans_HypF-like"/>
</dbReference>
<organism evidence="4">
    <name type="scientific">Candidatus Nitrotoga fabula</name>
    <dbReference type="NCBI Taxonomy" id="2182327"/>
    <lineage>
        <taxon>Bacteria</taxon>
        <taxon>Pseudomonadati</taxon>
        <taxon>Pseudomonadota</taxon>
        <taxon>Betaproteobacteria</taxon>
        <taxon>Nitrosomonadales</taxon>
        <taxon>Gallionellaceae</taxon>
        <taxon>Candidatus Nitrotoga</taxon>
    </lineage>
</organism>
<accession>A0A2X0SI27</accession>
<feature type="domain" description="HypF Kae1-like" evidence="2">
    <location>
        <begin position="20"/>
        <end position="117"/>
    </location>
</feature>
<sequence>MQNRKLCLANPISLPVSGVPVLACGAWLKNTVCVTRGRWAYVSQLHGNLDGADARVRLEHSVEHLCASLGVKPEVVAHDLHPDFYSTQFAQSYAAHRGLRTLAVQHHHAHVASVCAEHGMIAPVLGLALDGMGMGKDGAPWGGELLRVEGNEFQRLGHLDFLAMPGGDRAAREPWRMAAAVWFKAGRGEEIAQRFSSWPGAETVAAMLNRGLNCPVTSSMGRLFDAAAGLLGVCGIQDFEAQAAVRLQSLAQAHGPVSPLFDGYRIMGNSLSGQSSVLDFSSLLAALMDCRVTSYGAALFHSTVAAGLAEWVGRVAGEHHLESIVLSGGCFHNEILKRTLSDRLSMIGLQVLVAQQMQPDDSAISLGQAWVALQQASQ</sequence>
<dbReference type="InterPro" id="IPR041440">
    <property type="entry name" value="HypF_C"/>
</dbReference>
<dbReference type="PANTHER" id="PTHR42959:SF1">
    <property type="entry name" value="CARBAMOYLTRANSFERASE HYPF"/>
    <property type="match status" value="1"/>
</dbReference>
<dbReference type="GO" id="GO:0051604">
    <property type="term" value="P:protein maturation"/>
    <property type="evidence" value="ECO:0007669"/>
    <property type="project" value="TreeGrafter"/>
</dbReference>
<dbReference type="GO" id="GO:0016743">
    <property type="term" value="F:carboxyl- or carbamoyltransferase activity"/>
    <property type="evidence" value="ECO:0007669"/>
    <property type="project" value="TreeGrafter"/>
</dbReference>
<protein>
    <submittedName>
        <fullName evidence="4">Carbamoyltransferase HypF</fullName>
        <ecNumber evidence="4">2.1.3.-</ecNumber>
    </submittedName>
</protein>
<dbReference type="Gene3D" id="3.30.420.40">
    <property type="match status" value="1"/>
</dbReference>
<gene>
    <name evidence="4" type="primary">hypF</name>
    <name evidence="4" type="ORF">NITFAB_1066</name>
</gene>
<dbReference type="GO" id="GO:0008270">
    <property type="term" value="F:zinc ion binding"/>
    <property type="evidence" value="ECO:0007669"/>
    <property type="project" value="TreeGrafter"/>
</dbReference>
<evidence type="ECO:0000256" key="1">
    <source>
        <dbReference type="ARBA" id="ARBA00008097"/>
    </source>
</evidence>
<dbReference type="EMBL" id="LS423452">
    <property type="protein sequence ID" value="SPS05476.1"/>
    <property type="molecule type" value="Genomic_DNA"/>
</dbReference>
<dbReference type="PANTHER" id="PTHR42959">
    <property type="entry name" value="CARBAMOYLTRANSFERASE"/>
    <property type="match status" value="1"/>
</dbReference>
<evidence type="ECO:0000259" key="2">
    <source>
        <dbReference type="Pfam" id="PF17788"/>
    </source>
</evidence>